<feature type="region of interest" description="Disordered" evidence="1">
    <location>
        <begin position="124"/>
        <end position="216"/>
    </location>
</feature>
<evidence type="ECO:0008006" key="5">
    <source>
        <dbReference type="Google" id="ProtNLM"/>
    </source>
</evidence>
<name>A0A4Q0A1Z7_9FUNG</name>
<accession>A0A4Q0A1Z7</accession>
<evidence type="ECO:0000256" key="2">
    <source>
        <dbReference type="SAM" id="SignalP"/>
    </source>
</evidence>
<organism evidence="3 4">
    <name type="scientific">Dimargaris cristalligena</name>
    <dbReference type="NCBI Taxonomy" id="215637"/>
    <lineage>
        <taxon>Eukaryota</taxon>
        <taxon>Fungi</taxon>
        <taxon>Fungi incertae sedis</taxon>
        <taxon>Zoopagomycota</taxon>
        <taxon>Kickxellomycotina</taxon>
        <taxon>Dimargaritomycetes</taxon>
        <taxon>Dimargaritales</taxon>
        <taxon>Dimargaritaceae</taxon>
        <taxon>Dimargaris</taxon>
    </lineage>
</organism>
<keyword evidence="4" id="KW-1185">Reference proteome</keyword>
<feature type="signal peptide" evidence="2">
    <location>
        <begin position="1"/>
        <end position="20"/>
    </location>
</feature>
<dbReference type="EMBL" id="ML002291">
    <property type="protein sequence ID" value="RKP39190.1"/>
    <property type="molecule type" value="Genomic_DNA"/>
</dbReference>
<reference evidence="4" key="1">
    <citation type="journal article" date="2018" name="Nat. Microbiol.">
        <title>Leveraging single-cell genomics to expand the fungal tree of life.</title>
        <authorList>
            <person name="Ahrendt S.R."/>
            <person name="Quandt C.A."/>
            <person name="Ciobanu D."/>
            <person name="Clum A."/>
            <person name="Salamov A."/>
            <person name="Andreopoulos B."/>
            <person name="Cheng J.F."/>
            <person name="Woyke T."/>
            <person name="Pelin A."/>
            <person name="Henrissat B."/>
            <person name="Reynolds N.K."/>
            <person name="Benny G.L."/>
            <person name="Smith M.E."/>
            <person name="James T.Y."/>
            <person name="Grigoriev I.V."/>
        </authorList>
    </citation>
    <scope>NUCLEOTIDE SEQUENCE [LARGE SCALE GENOMIC DNA]</scope>
    <source>
        <strain evidence="4">RSA 468</strain>
    </source>
</reference>
<evidence type="ECO:0000256" key="1">
    <source>
        <dbReference type="SAM" id="MobiDB-lite"/>
    </source>
</evidence>
<dbReference type="PANTHER" id="PTHR40633:SF1">
    <property type="entry name" value="GPI ANCHORED SERINE-THREONINE RICH PROTEIN (AFU_ORTHOLOGUE AFUA_1G03630)"/>
    <property type="match status" value="1"/>
</dbReference>
<dbReference type="InterPro" id="IPR052982">
    <property type="entry name" value="SRP1/TIP1-like"/>
</dbReference>
<sequence length="239" mass="24919">MVTLRCIAFGLLALAGTTLAELRISHPVGDDAWTMGKTPAISWYDDGIPPVTTQPEIVFYLHSGDAANLRNLGQLEFRQVGPNQVEINPESLPGPGVYSVSINYDGKRAYSRFFSIFADPNETLVPSQTPSQSQSQSSTVPTTTQASSLASMASSTDSASHSTATKTASATSMVSAVSTKSAAPSSSSSNMSLATRSTTKHPRSTQIADDEDDDGAASGAAAVSLVALSALSLSLLYFC</sequence>
<evidence type="ECO:0000313" key="4">
    <source>
        <dbReference type="Proteomes" id="UP000268162"/>
    </source>
</evidence>
<dbReference type="PANTHER" id="PTHR40633">
    <property type="entry name" value="MATRIX PROTEIN, PUTATIVE (AFU_ORTHOLOGUE AFUA_8G05410)-RELATED"/>
    <property type="match status" value="1"/>
</dbReference>
<gene>
    <name evidence="3" type="ORF">BJ085DRAFT_33920</name>
</gene>
<dbReference type="AlphaFoldDB" id="A0A4Q0A1Z7"/>
<feature type="compositionally biased region" description="Low complexity" evidence="1">
    <location>
        <begin position="126"/>
        <end position="197"/>
    </location>
</feature>
<proteinExistence type="predicted"/>
<protein>
    <recommendedName>
        <fullName evidence="5">Ser-Thr-rich glycosyl-phosphatidyl-inositol-anchored membrane family-domain-containing protein</fullName>
    </recommendedName>
</protein>
<dbReference type="Proteomes" id="UP000268162">
    <property type="component" value="Unassembled WGS sequence"/>
</dbReference>
<feature type="chain" id="PRO_5020564013" description="Ser-Thr-rich glycosyl-phosphatidyl-inositol-anchored membrane family-domain-containing protein" evidence="2">
    <location>
        <begin position="21"/>
        <end position="239"/>
    </location>
</feature>
<keyword evidence="2" id="KW-0732">Signal</keyword>
<evidence type="ECO:0000313" key="3">
    <source>
        <dbReference type="EMBL" id="RKP39190.1"/>
    </source>
</evidence>